<evidence type="ECO:0000256" key="6">
    <source>
        <dbReference type="ARBA" id="ARBA00023315"/>
    </source>
</evidence>
<dbReference type="EC" id="2.3.1.234" evidence="8"/>
<dbReference type="GO" id="GO:0002949">
    <property type="term" value="P:tRNA threonylcarbamoyladenosine modification"/>
    <property type="evidence" value="ECO:0007669"/>
    <property type="project" value="UniProtKB-UniRule"/>
</dbReference>
<keyword evidence="4 8" id="KW-0479">Metal-binding</keyword>
<dbReference type="FunFam" id="3.30.420.40:FF:000040">
    <property type="entry name" value="tRNA N6-adenosine threonylcarbamoyltransferase"/>
    <property type="match status" value="1"/>
</dbReference>
<comment type="similarity">
    <text evidence="8">Belongs to the KAE1 / TsaD family.</text>
</comment>
<dbReference type="Proteomes" id="UP000028926">
    <property type="component" value="Chromosome"/>
</dbReference>
<dbReference type="GO" id="GO:0005506">
    <property type="term" value="F:iron ion binding"/>
    <property type="evidence" value="ECO:0007669"/>
    <property type="project" value="UniProtKB-UniRule"/>
</dbReference>
<organism evidence="10 11">
    <name type="scientific">Candidatus Odyssella acanthamoebae</name>
    <dbReference type="NCBI Taxonomy" id="91604"/>
    <lineage>
        <taxon>Bacteria</taxon>
        <taxon>Pseudomonadati</taxon>
        <taxon>Pseudomonadota</taxon>
        <taxon>Alphaproteobacteria</taxon>
        <taxon>Holosporales</taxon>
        <taxon>Candidatus Paracaedibacteraceae</taxon>
        <taxon>Candidatus Odyssella</taxon>
    </lineage>
</organism>
<dbReference type="PROSITE" id="PS01016">
    <property type="entry name" value="GLYCOPROTEASE"/>
    <property type="match status" value="1"/>
</dbReference>
<dbReference type="InterPro" id="IPR043129">
    <property type="entry name" value="ATPase_NBD"/>
</dbReference>
<evidence type="ECO:0000313" key="10">
    <source>
        <dbReference type="EMBL" id="AIK97094.1"/>
    </source>
</evidence>
<dbReference type="STRING" id="91604.ID47_10705"/>
<dbReference type="FunFam" id="3.30.420.40:FF:000012">
    <property type="entry name" value="tRNA N6-adenosine threonylcarbamoyltransferase"/>
    <property type="match status" value="1"/>
</dbReference>
<dbReference type="NCBIfam" id="TIGR00329">
    <property type="entry name" value="gcp_kae1"/>
    <property type="match status" value="1"/>
</dbReference>
<dbReference type="KEGG" id="paca:ID47_10705"/>
<dbReference type="GO" id="GO:0005737">
    <property type="term" value="C:cytoplasm"/>
    <property type="evidence" value="ECO:0007669"/>
    <property type="project" value="UniProtKB-SubCell"/>
</dbReference>
<keyword evidence="6 8" id="KW-0012">Acyltransferase</keyword>
<dbReference type="PRINTS" id="PR00789">
    <property type="entry name" value="OSIALOPTASE"/>
</dbReference>
<dbReference type="OrthoDB" id="9806197at2"/>
<comment type="catalytic activity">
    <reaction evidence="7 8">
        <text>L-threonylcarbamoyladenylate + adenosine(37) in tRNA = N(6)-L-threonylcarbamoyladenosine(37) in tRNA + AMP + H(+)</text>
        <dbReference type="Rhea" id="RHEA:37059"/>
        <dbReference type="Rhea" id="RHEA-COMP:10162"/>
        <dbReference type="Rhea" id="RHEA-COMP:10163"/>
        <dbReference type="ChEBI" id="CHEBI:15378"/>
        <dbReference type="ChEBI" id="CHEBI:73682"/>
        <dbReference type="ChEBI" id="CHEBI:74411"/>
        <dbReference type="ChEBI" id="CHEBI:74418"/>
        <dbReference type="ChEBI" id="CHEBI:456215"/>
        <dbReference type="EC" id="2.3.1.234"/>
    </reaction>
</comment>
<dbReference type="InterPro" id="IPR017861">
    <property type="entry name" value="KAE1/TsaD"/>
</dbReference>
<comment type="subcellular location">
    <subcellularLocation>
        <location evidence="8">Cytoplasm</location>
    </subcellularLocation>
</comment>
<evidence type="ECO:0000256" key="1">
    <source>
        <dbReference type="ARBA" id="ARBA00022490"/>
    </source>
</evidence>
<protein>
    <recommendedName>
        <fullName evidence="8">tRNA N6-adenosine threonylcarbamoyltransferase</fullName>
        <ecNumber evidence="8">2.3.1.234</ecNumber>
    </recommendedName>
    <alternativeName>
        <fullName evidence="8">N6-L-threonylcarbamoyladenine synthase</fullName>
        <shortName evidence="8">t(6)A synthase</shortName>
    </alternativeName>
    <alternativeName>
        <fullName evidence="8">t(6)A37 threonylcarbamoyladenosine biosynthesis protein TsaD</fullName>
    </alternativeName>
    <alternativeName>
        <fullName evidence="8">tRNA threonylcarbamoyladenosine biosynthesis protein TsaD</fullName>
    </alternativeName>
</protein>
<keyword evidence="2 8" id="KW-0808">Transferase</keyword>
<dbReference type="Gene3D" id="3.30.420.40">
    <property type="match status" value="2"/>
</dbReference>
<keyword evidence="3 8" id="KW-0819">tRNA processing</keyword>
<feature type="binding site" evidence="8">
    <location>
        <position position="274"/>
    </location>
    <ligand>
        <name>substrate</name>
    </ligand>
</feature>
<dbReference type="InterPro" id="IPR017860">
    <property type="entry name" value="Peptidase_M22_CS"/>
</dbReference>
<keyword evidence="5 8" id="KW-0408">Iron</keyword>
<accession>A0A077AYM0</accession>
<dbReference type="RefSeq" id="WP_038466174.1">
    <property type="nucleotide sequence ID" value="NZ_CP008941.1"/>
</dbReference>
<evidence type="ECO:0000256" key="2">
    <source>
        <dbReference type="ARBA" id="ARBA00022679"/>
    </source>
</evidence>
<dbReference type="EMBL" id="CP008941">
    <property type="protein sequence ID" value="AIK97094.1"/>
    <property type="molecule type" value="Genomic_DNA"/>
</dbReference>
<evidence type="ECO:0000256" key="8">
    <source>
        <dbReference type="HAMAP-Rule" id="MF_01445"/>
    </source>
</evidence>
<feature type="binding site" evidence="8">
    <location>
        <position position="183"/>
    </location>
    <ligand>
        <name>substrate</name>
    </ligand>
</feature>
<dbReference type="eggNOG" id="COG0533">
    <property type="taxonomic scope" value="Bacteria"/>
</dbReference>
<dbReference type="GO" id="GO:0061711">
    <property type="term" value="F:tRNA N(6)-L-threonylcarbamoyladenine synthase activity"/>
    <property type="evidence" value="ECO:0007669"/>
    <property type="project" value="UniProtKB-EC"/>
</dbReference>
<proteinExistence type="inferred from homology"/>
<dbReference type="HOGENOM" id="CLU_023208_0_2_5"/>
<evidence type="ECO:0000259" key="9">
    <source>
        <dbReference type="Pfam" id="PF00814"/>
    </source>
</evidence>
<dbReference type="NCBIfam" id="TIGR03723">
    <property type="entry name" value="T6A_TsaD_YgjD"/>
    <property type="match status" value="1"/>
</dbReference>
<dbReference type="InterPro" id="IPR022450">
    <property type="entry name" value="TsaD"/>
</dbReference>
<dbReference type="PANTHER" id="PTHR11735:SF6">
    <property type="entry name" value="TRNA N6-ADENOSINE THREONYLCARBAMOYLTRANSFERASE, MITOCHONDRIAL"/>
    <property type="match status" value="1"/>
</dbReference>
<feature type="binding site" evidence="8">
    <location>
        <position position="166"/>
    </location>
    <ligand>
        <name>substrate</name>
    </ligand>
</feature>
<gene>
    <name evidence="8" type="primary">tsaD</name>
    <name evidence="10" type="ORF">ID47_10705</name>
</gene>
<dbReference type="CDD" id="cd24133">
    <property type="entry name" value="ASKHA_NBD_TsaD_bac"/>
    <property type="match status" value="1"/>
</dbReference>
<dbReference type="InterPro" id="IPR000905">
    <property type="entry name" value="Gcp-like_dom"/>
</dbReference>
<reference evidence="10 11" key="1">
    <citation type="submission" date="2014-07" db="EMBL/GenBank/DDBJ databases">
        <title>Comparative genomic insights into amoeba endosymbionts belonging to the families of Holosporaceae and Candidatus Midichloriaceae within Rickettsiales.</title>
        <authorList>
            <person name="Wang Z."/>
            <person name="Wu M."/>
        </authorList>
    </citation>
    <scope>NUCLEOTIDE SEQUENCE [LARGE SCALE GENOMIC DNA]</scope>
    <source>
        <strain evidence="10">PRA3</strain>
    </source>
</reference>
<dbReference type="HAMAP" id="MF_01445">
    <property type="entry name" value="TsaD"/>
    <property type="match status" value="1"/>
</dbReference>
<dbReference type="Pfam" id="PF00814">
    <property type="entry name" value="TsaD"/>
    <property type="match status" value="1"/>
</dbReference>
<feature type="binding site" evidence="8">
    <location>
        <begin position="133"/>
        <end position="137"/>
    </location>
    <ligand>
        <name>substrate</name>
    </ligand>
</feature>
<evidence type="ECO:0000256" key="5">
    <source>
        <dbReference type="ARBA" id="ARBA00023004"/>
    </source>
</evidence>
<feature type="binding site" evidence="8">
    <location>
        <position position="179"/>
    </location>
    <ligand>
        <name>substrate</name>
    </ligand>
</feature>
<comment type="function">
    <text evidence="8">Required for the formation of a threonylcarbamoyl group on adenosine at position 37 (t(6)A37) in tRNAs that read codons beginning with adenine. Is involved in the transfer of the threonylcarbamoyl moiety of threonylcarbamoyl-AMP (TC-AMP) to the N6 group of A37, together with TsaE and TsaB. TsaD likely plays a direct catalytic role in this reaction.</text>
</comment>
<comment type="cofactor">
    <cofactor evidence="8">
        <name>Fe(2+)</name>
        <dbReference type="ChEBI" id="CHEBI:29033"/>
    </cofactor>
    <text evidence="8">Binds 1 Fe(2+) ion per subunit.</text>
</comment>
<evidence type="ECO:0000256" key="7">
    <source>
        <dbReference type="ARBA" id="ARBA00048117"/>
    </source>
</evidence>
<sequence>MRVLGIETSCDETAAAIVSSDRQILSNVIHAQIDDHQPYGGVVPEIAARNHLAYLQQVVEKSLTDAHMTLSEVDAIAVTAGPGLIGGVMVGVMAAKAMAAALNKPIIAVNHLEGHALTARLTDNVPFPFLLMLMSGGHCQILHVKDLGDYHLLGQTIDDAAGEAFDKVAKCLDLDYPGGPQIEKLALVGDKKRYQLPRPLKGRAGCDFSFAGLKTAARNLILSGAVVTEQDKADLCASFQAAVRDCLVNRLQHALAETPVEVSHVVLSGGVAANLYLREALTTVCLNYGKVFVAPPLKLCTDNAVMIAWAGLERLHRGLTSSLDFQPRPRWSLMELKNG</sequence>
<keyword evidence="1 8" id="KW-0963">Cytoplasm</keyword>
<feature type="binding site" evidence="8">
    <location>
        <position position="111"/>
    </location>
    <ligand>
        <name>Fe cation</name>
        <dbReference type="ChEBI" id="CHEBI:24875"/>
    </ligand>
</feature>
<keyword evidence="11" id="KW-1185">Reference proteome</keyword>
<feature type="domain" description="Gcp-like" evidence="9">
    <location>
        <begin position="23"/>
        <end position="309"/>
    </location>
</feature>
<dbReference type="PANTHER" id="PTHR11735">
    <property type="entry name" value="TRNA N6-ADENOSINE THREONYLCARBAMOYLTRANSFERASE"/>
    <property type="match status" value="1"/>
</dbReference>
<evidence type="ECO:0000313" key="11">
    <source>
        <dbReference type="Proteomes" id="UP000028926"/>
    </source>
</evidence>
<evidence type="ECO:0000256" key="4">
    <source>
        <dbReference type="ARBA" id="ARBA00022723"/>
    </source>
</evidence>
<dbReference type="SUPFAM" id="SSF53067">
    <property type="entry name" value="Actin-like ATPase domain"/>
    <property type="match status" value="2"/>
</dbReference>
<evidence type="ECO:0000256" key="3">
    <source>
        <dbReference type="ARBA" id="ARBA00022694"/>
    </source>
</evidence>
<dbReference type="AlphaFoldDB" id="A0A077AYM0"/>
<feature type="binding site" evidence="8">
    <location>
        <position position="302"/>
    </location>
    <ligand>
        <name>Fe cation</name>
        <dbReference type="ChEBI" id="CHEBI:24875"/>
    </ligand>
</feature>
<feature type="binding site" evidence="8">
    <location>
        <position position="115"/>
    </location>
    <ligand>
        <name>Fe cation</name>
        <dbReference type="ChEBI" id="CHEBI:24875"/>
    </ligand>
</feature>
<name>A0A077AYM0_9PROT</name>